<evidence type="ECO:0000259" key="2">
    <source>
        <dbReference type="Pfam" id="PF03372"/>
    </source>
</evidence>
<dbReference type="NCBIfam" id="NF003840">
    <property type="entry name" value="PRK05421.1-2"/>
    <property type="match status" value="1"/>
</dbReference>
<dbReference type="EMBL" id="JBAKAZ010000104">
    <property type="protein sequence ID" value="MEL0630866.1"/>
    <property type="molecule type" value="Genomic_DNA"/>
</dbReference>
<protein>
    <submittedName>
        <fullName evidence="3">Endonuclease/exonuclease/phosphatase family protein</fullName>
    </submittedName>
</protein>
<keyword evidence="1" id="KW-1133">Transmembrane helix</keyword>
<comment type="caution">
    <text evidence="3">The sequence shown here is derived from an EMBL/GenBank/DDBJ whole genome shotgun (WGS) entry which is preliminary data.</text>
</comment>
<organism evidence="3 4">
    <name type="scientific">Psychromonas aquatilis</name>
    <dbReference type="NCBI Taxonomy" id="2005072"/>
    <lineage>
        <taxon>Bacteria</taxon>
        <taxon>Pseudomonadati</taxon>
        <taxon>Pseudomonadota</taxon>
        <taxon>Gammaproteobacteria</taxon>
        <taxon>Alteromonadales</taxon>
        <taxon>Psychromonadaceae</taxon>
        <taxon>Psychromonas</taxon>
    </lineage>
</organism>
<dbReference type="GO" id="GO:0004519">
    <property type="term" value="F:endonuclease activity"/>
    <property type="evidence" value="ECO:0007669"/>
    <property type="project" value="UniProtKB-KW"/>
</dbReference>
<keyword evidence="3" id="KW-0378">Hydrolase</keyword>
<keyword evidence="4" id="KW-1185">Reference proteome</keyword>
<gene>
    <name evidence="3" type="ORF">V6256_14780</name>
</gene>
<sequence>MIRISRLNNKLKLLYLFILLLAISSYYLLPRVPKELTVIDKMGKHSTALCPQLTPAMPAQAAGFVDDTFSLLNWNIYKQQNPQWQTQLEKWSSETDFITLQEAKYDQRLIDFSDQEHLYPLQNVAFSMQGTDYGVNTFSRIQPLQKCATRYSEPWTYIPKTGLASTYAIRGSQQTLLLINLHGVNFTLTSTPLKEQVSPYLQLIEAHQGPIIISGDFNTWSKARSEEVIDTLISEGFAETLFSKDQRLIVFGYPLDHVFYRDLTVLGAQSIETDASDHTPQRVTFSL</sequence>
<proteinExistence type="predicted"/>
<reference evidence="3 4" key="1">
    <citation type="submission" date="2024-02" db="EMBL/GenBank/DDBJ databases">
        <title>Bacteria isolated from the canopy kelp, Nereocystis luetkeana.</title>
        <authorList>
            <person name="Pfister C.A."/>
            <person name="Younker I.T."/>
            <person name="Light S.H."/>
        </authorList>
    </citation>
    <scope>NUCLEOTIDE SEQUENCE [LARGE SCALE GENOMIC DNA]</scope>
    <source>
        <strain evidence="3 4">TI.1.05</strain>
    </source>
</reference>
<keyword evidence="1" id="KW-0812">Transmembrane</keyword>
<dbReference type="Pfam" id="PF03372">
    <property type="entry name" value="Exo_endo_phos"/>
    <property type="match status" value="1"/>
</dbReference>
<dbReference type="Proteomes" id="UP001369082">
    <property type="component" value="Unassembled WGS sequence"/>
</dbReference>
<keyword evidence="3" id="KW-0255">Endonuclease</keyword>
<keyword evidence="3" id="KW-0540">Nuclease</keyword>
<dbReference type="InterPro" id="IPR005135">
    <property type="entry name" value="Endo/exonuclease/phosphatase"/>
</dbReference>
<evidence type="ECO:0000313" key="3">
    <source>
        <dbReference type="EMBL" id="MEL0630866.1"/>
    </source>
</evidence>
<dbReference type="Gene3D" id="3.60.10.10">
    <property type="entry name" value="Endonuclease/exonuclease/phosphatase"/>
    <property type="match status" value="1"/>
</dbReference>
<dbReference type="NCBIfam" id="NF003842">
    <property type="entry name" value="PRK05421.1-4"/>
    <property type="match status" value="1"/>
</dbReference>
<evidence type="ECO:0000313" key="4">
    <source>
        <dbReference type="Proteomes" id="UP001369082"/>
    </source>
</evidence>
<dbReference type="InterPro" id="IPR036691">
    <property type="entry name" value="Endo/exonu/phosph_ase_sf"/>
</dbReference>
<dbReference type="RefSeq" id="WP_341599041.1">
    <property type="nucleotide sequence ID" value="NZ_JBAKAZ010000104.1"/>
</dbReference>
<keyword evidence="1" id="KW-0472">Membrane</keyword>
<dbReference type="SUPFAM" id="SSF56219">
    <property type="entry name" value="DNase I-like"/>
    <property type="match status" value="1"/>
</dbReference>
<feature type="domain" description="Endonuclease/exonuclease/phosphatase" evidence="2">
    <location>
        <begin position="73"/>
        <end position="278"/>
    </location>
</feature>
<accession>A0ABU9GU56</accession>
<feature type="transmembrane region" description="Helical" evidence="1">
    <location>
        <begin position="12"/>
        <end position="29"/>
    </location>
</feature>
<name>A0ABU9GU56_9GAMM</name>
<evidence type="ECO:0000256" key="1">
    <source>
        <dbReference type="SAM" id="Phobius"/>
    </source>
</evidence>